<evidence type="ECO:0000313" key="2">
    <source>
        <dbReference type="EMBL" id="GAC66980.1"/>
    </source>
</evidence>
<gene>
    <name evidence="2" type="ORF">GS4_05_01930</name>
</gene>
<evidence type="ECO:0000256" key="1">
    <source>
        <dbReference type="SAM" id="Phobius"/>
    </source>
</evidence>
<feature type="transmembrane region" description="Helical" evidence="1">
    <location>
        <begin position="7"/>
        <end position="24"/>
    </location>
</feature>
<keyword evidence="1" id="KW-1133">Transmembrane helix</keyword>
<comment type="caution">
    <text evidence="2">The sequence shown here is derived from an EMBL/GenBank/DDBJ whole genome shotgun (WGS) entry which is preliminary data.</text>
</comment>
<feature type="transmembrane region" description="Helical" evidence="1">
    <location>
        <begin position="30"/>
        <end position="48"/>
    </location>
</feature>
<keyword evidence="1" id="KW-0812">Transmembrane</keyword>
<reference evidence="2 3" key="1">
    <citation type="submission" date="2013-01" db="EMBL/GenBank/DDBJ databases">
        <title>Whole genome shotgun sequence of Gordonia soli NBRC 108243.</title>
        <authorList>
            <person name="Isaki-Nakamura S."/>
            <person name="Hosoyama A."/>
            <person name="Tsuchikane K."/>
            <person name="Ando Y."/>
            <person name="Baba S."/>
            <person name="Ohji S."/>
            <person name="Hamada M."/>
            <person name="Tamura T."/>
            <person name="Yamazoe A."/>
            <person name="Yamazaki S."/>
            <person name="Fujita N."/>
        </authorList>
    </citation>
    <scope>NUCLEOTIDE SEQUENCE [LARGE SCALE GENOMIC DNA]</scope>
    <source>
        <strain evidence="2 3">NBRC 108243</strain>
    </source>
</reference>
<dbReference type="OrthoDB" id="3870305at2"/>
<feature type="transmembrane region" description="Helical" evidence="1">
    <location>
        <begin position="166"/>
        <end position="183"/>
    </location>
</feature>
<dbReference type="Proteomes" id="UP000011666">
    <property type="component" value="Unassembled WGS sequence"/>
</dbReference>
<dbReference type="eggNOG" id="ENOG50333BF">
    <property type="taxonomic scope" value="Bacteria"/>
</dbReference>
<feature type="transmembrane region" description="Helical" evidence="1">
    <location>
        <begin position="133"/>
        <end position="154"/>
    </location>
</feature>
<proteinExistence type="predicted"/>
<protein>
    <submittedName>
        <fullName evidence="2">Uncharacterized protein</fullName>
    </submittedName>
</protein>
<feature type="transmembrane region" description="Helical" evidence="1">
    <location>
        <begin position="55"/>
        <end position="78"/>
    </location>
</feature>
<feature type="transmembrane region" description="Helical" evidence="1">
    <location>
        <begin position="90"/>
        <end position="112"/>
    </location>
</feature>
<evidence type="ECO:0000313" key="3">
    <source>
        <dbReference type="Proteomes" id="UP000011666"/>
    </source>
</evidence>
<keyword evidence="3" id="KW-1185">Reference proteome</keyword>
<dbReference type="AlphaFoldDB" id="M0QEH4"/>
<organism evidence="2 3">
    <name type="scientific">Gordonia soli NBRC 108243</name>
    <dbReference type="NCBI Taxonomy" id="1223545"/>
    <lineage>
        <taxon>Bacteria</taxon>
        <taxon>Bacillati</taxon>
        <taxon>Actinomycetota</taxon>
        <taxon>Actinomycetes</taxon>
        <taxon>Mycobacteriales</taxon>
        <taxon>Gordoniaceae</taxon>
        <taxon>Gordonia</taxon>
    </lineage>
</organism>
<dbReference type="STRING" id="1223545.GS4_05_01930"/>
<sequence length="204" mass="21084">MNAKDMIIGLIPWILFSFVAGHTGTGHVGWAAVIACAASAGLAVYGMAKGQSLKIIDAAGVVTFGVIAVIGFVGGSSIDAHLADYGRGASTFILAAVMFVSAFTIPFTEQYARETVDQRYWGSPVFRAKNRSISLLWAGAVFAMAVCHVISGVLAANAGVDGGHPGSILLNWVIPIALIFFAVKRTQAIAEADTPASTTPAAQA</sequence>
<name>M0QEH4_9ACTN</name>
<dbReference type="RefSeq" id="WP_007617713.1">
    <property type="nucleotide sequence ID" value="NZ_BANX01000005.1"/>
</dbReference>
<dbReference type="EMBL" id="BANX01000005">
    <property type="protein sequence ID" value="GAC66980.1"/>
    <property type="molecule type" value="Genomic_DNA"/>
</dbReference>
<accession>M0QEH4</accession>
<keyword evidence="1" id="KW-0472">Membrane</keyword>